<keyword evidence="1" id="KW-1133">Transmembrane helix</keyword>
<feature type="transmembrane region" description="Helical" evidence="1">
    <location>
        <begin position="145"/>
        <end position="165"/>
    </location>
</feature>
<keyword evidence="1" id="KW-0472">Membrane</keyword>
<evidence type="ECO:0000313" key="2">
    <source>
        <dbReference type="EMBL" id="CDK31081.1"/>
    </source>
</evidence>
<protein>
    <submittedName>
        <fullName evidence="2">Uncharacterized protein</fullName>
    </submittedName>
</protein>
<name>V6DKP4_9BACT</name>
<keyword evidence="1" id="KW-0812">Transmembrane</keyword>
<gene>
    <name evidence="2" type="ORF">BABL1_gene_796</name>
</gene>
<dbReference type="Proteomes" id="UP000018769">
    <property type="component" value="Chromosome I"/>
</dbReference>
<feature type="transmembrane region" description="Helical" evidence="1">
    <location>
        <begin position="64"/>
        <end position="82"/>
    </location>
</feature>
<dbReference type="STRING" id="673862.BABL1_gene_796"/>
<proteinExistence type="predicted"/>
<feature type="transmembrane region" description="Helical" evidence="1">
    <location>
        <begin position="102"/>
        <end position="119"/>
    </location>
</feature>
<feature type="transmembrane region" description="Helical" evidence="1">
    <location>
        <begin position="218"/>
        <end position="244"/>
    </location>
</feature>
<dbReference type="KEGG" id="dpb:BABL1_gene_796"/>
<accession>V6DKP4</accession>
<organism evidence="2 3">
    <name type="scientific">Candidatus Babela massiliensis</name>
    <dbReference type="NCBI Taxonomy" id="673862"/>
    <lineage>
        <taxon>Bacteria</taxon>
        <taxon>Candidatus Babelota</taxon>
        <taxon>Candidatus Babeliae</taxon>
        <taxon>Candidatus Babeliales</taxon>
        <taxon>Candidatus Babeliaceae</taxon>
        <taxon>Candidatus Babela</taxon>
    </lineage>
</organism>
<evidence type="ECO:0000256" key="1">
    <source>
        <dbReference type="SAM" id="Phobius"/>
    </source>
</evidence>
<sequence>MKFLKTLTYSWLDSLKTFLPENLKTNLLLTLNAIKDIIKHVSYRLIIPPICLIILVYFRNNYFSTASLIISAILLADILIYARPSIDFKNSSYYLKTHYKTFPFVLTTSLIYLLSSKFWDNSIFKIINSFNKNVLLINNLFVNSYFNPAIYMISPLLVFFVLFLMDSKKELKSYFSSVYRAFKMFIYNYPFCFIAYNIFKVTNIAIEKTLYYLLPQTAASLIFYLILFLITIPFYLIFMTNFYVNQIHTKFNIYYTE</sequence>
<feature type="transmembrane region" description="Helical" evidence="1">
    <location>
        <begin position="41"/>
        <end position="58"/>
    </location>
</feature>
<dbReference type="EMBL" id="HG793133">
    <property type="protein sequence ID" value="CDK31081.1"/>
    <property type="molecule type" value="Genomic_DNA"/>
</dbReference>
<keyword evidence="3" id="KW-1185">Reference proteome</keyword>
<evidence type="ECO:0000313" key="3">
    <source>
        <dbReference type="Proteomes" id="UP000018769"/>
    </source>
</evidence>
<reference evidence="2 3" key="1">
    <citation type="journal article" date="2015" name="Biol. Direct">
        <title>Babela massiliensis, a representative of a widespread bacterial phylum with unusual adaptations to parasitism in amoebae.</title>
        <authorList>
            <person name="Pagnier I."/>
            <person name="Yutin N."/>
            <person name="Croce O."/>
            <person name="Makarova K.S."/>
            <person name="Wolf Y.I."/>
            <person name="Benamar S."/>
            <person name="Raoult D."/>
            <person name="Koonin E.V."/>
            <person name="La Scola B."/>
        </authorList>
    </citation>
    <scope>NUCLEOTIDE SEQUENCE [LARGE SCALE GENOMIC DNA]</scope>
    <source>
        <strain evidence="3">BABL1</strain>
    </source>
</reference>
<dbReference type="HOGENOM" id="CLU_1080460_0_0_7"/>
<dbReference type="RefSeq" id="WP_023793098.1">
    <property type="nucleotide sequence ID" value="NC_023003.1"/>
</dbReference>
<dbReference type="AlphaFoldDB" id="V6DKP4"/>
<feature type="transmembrane region" description="Helical" evidence="1">
    <location>
        <begin position="186"/>
        <end position="206"/>
    </location>
</feature>